<dbReference type="Proteomes" id="UP000013827">
    <property type="component" value="Unassembled WGS sequence"/>
</dbReference>
<dbReference type="InterPro" id="IPR029063">
    <property type="entry name" value="SAM-dependent_MTases_sf"/>
</dbReference>
<organism evidence="2 3">
    <name type="scientific">Emiliania huxleyi (strain CCMP1516)</name>
    <dbReference type="NCBI Taxonomy" id="280463"/>
    <lineage>
        <taxon>Eukaryota</taxon>
        <taxon>Haptista</taxon>
        <taxon>Haptophyta</taxon>
        <taxon>Prymnesiophyceae</taxon>
        <taxon>Isochrysidales</taxon>
        <taxon>Noelaerhabdaceae</taxon>
        <taxon>Emiliania</taxon>
    </lineage>
</organism>
<name>A0A0D3JRX2_EMIH1</name>
<evidence type="ECO:0000259" key="1">
    <source>
        <dbReference type="Pfam" id="PF05050"/>
    </source>
</evidence>
<dbReference type="InterPro" id="IPR006342">
    <property type="entry name" value="FkbM_mtfrase"/>
</dbReference>
<proteinExistence type="predicted"/>
<reference evidence="3" key="1">
    <citation type="journal article" date="2013" name="Nature">
        <title>Pan genome of the phytoplankton Emiliania underpins its global distribution.</title>
        <authorList>
            <person name="Read B.A."/>
            <person name="Kegel J."/>
            <person name="Klute M.J."/>
            <person name="Kuo A."/>
            <person name="Lefebvre S.C."/>
            <person name="Maumus F."/>
            <person name="Mayer C."/>
            <person name="Miller J."/>
            <person name="Monier A."/>
            <person name="Salamov A."/>
            <person name="Young J."/>
            <person name="Aguilar M."/>
            <person name="Claverie J.M."/>
            <person name="Frickenhaus S."/>
            <person name="Gonzalez K."/>
            <person name="Herman E.K."/>
            <person name="Lin Y.C."/>
            <person name="Napier J."/>
            <person name="Ogata H."/>
            <person name="Sarno A.F."/>
            <person name="Shmutz J."/>
            <person name="Schroeder D."/>
            <person name="de Vargas C."/>
            <person name="Verret F."/>
            <person name="von Dassow P."/>
            <person name="Valentin K."/>
            <person name="Van de Peer Y."/>
            <person name="Wheeler G."/>
            <person name="Dacks J.B."/>
            <person name="Delwiche C.F."/>
            <person name="Dyhrman S.T."/>
            <person name="Glockner G."/>
            <person name="John U."/>
            <person name="Richards T."/>
            <person name="Worden A.Z."/>
            <person name="Zhang X."/>
            <person name="Grigoriev I.V."/>
            <person name="Allen A.E."/>
            <person name="Bidle K."/>
            <person name="Borodovsky M."/>
            <person name="Bowler C."/>
            <person name="Brownlee C."/>
            <person name="Cock J.M."/>
            <person name="Elias M."/>
            <person name="Gladyshev V.N."/>
            <person name="Groth M."/>
            <person name="Guda C."/>
            <person name="Hadaegh A."/>
            <person name="Iglesias-Rodriguez M.D."/>
            <person name="Jenkins J."/>
            <person name="Jones B.M."/>
            <person name="Lawson T."/>
            <person name="Leese F."/>
            <person name="Lindquist E."/>
            <person name="Lobanov A."/>
            <person name="Lomsadze A."/>
            <person name="Malik S.B."/>
            <person name="Marsh M.E."/>
            <person name="Mackinder L."/>
            <person name="Mock T."/>
            <person name="Mueller-Roeber B."/>
            <person name="Pagarete A."/>
            <person name="Parker M."/>
            <person name="Probert I."/>
            <person name="Quesneville H."/>
            <person name="Raines C."/>
            <person name="Rensing S.A."/>
            <person name="Riano-Pachon D.M."/>
            <person name="Richier S."/>
            <person name="Rokitta S."/>
            <person name="Shiraiwa Y."/>
            <person name="Soanes D.M."/>
            <person name="van der Giezen M."/>
            <person name="Wahlund T.M."/>
            <person name="Williams B."/>
            <person name="Wilson W."/>
            <person name="Wolfe G."/>
            <person name="Wurch L.L."/>
        </authorList>
    </citation>
    <scope>NUCLEOTIDE SEQUENCE</scope>
</reference>
<accession>A0A0D3JRX2</accession>
<keyword evidence="3" id="KW-1185">Reference proteome</keyword>
<sequence length="280" mass="31218">MLPADTSNTSLWRPRRAFAPLLPDRRPLAAGCSRVYVDLGCNDGLNLRRLFMPAVHRYGQSLFRELDAAVAGGQSNRSDICAIGFEPVPANEESIRKLVASLRAGGQARAQLLAVFPAAVHATNGLATFYLDQNGPGSGGAKYHNWGSSLLMWEAGMERRQLRVPQVGLTYLLERLHGADADAEAARVLTVMKMDIEGAEYDALPAAWRAVCARVDRLFLETHDRFFSERWHGHRAEMGSGEGRVARLHELLRRMDDERRAGRCRTRWTLLGAREGRRAR</sequence>
<reference evidence="2" key="2">
    <citation type="submission" date="2024-10" db="UniProtKB">
        <authorList>
            <consortium name="EnsemblProtists"/>
        </authorList>
    </citation>
    <scope>IDENTIFICATION</scope>
</reference>
<dbReference type="RefSeq" id="XP_005778686.1">
    <property type="nucleotide sequence ID" value="XM_005778629.1"/>
</dbReference>
<feature type="domain" description="Methyltransferase FkbM" evidence="1">
    <location>
        <begin position="83"/>
        <end position="231"/>
    </location>
</feature>
<dbReference type="EnsemblProtists" id="EOD26257">
    <property type="protein sequence ID" value="EOD26257"/>
    <property type="gene ID" value="EMIHUDRAFT_236854"/>
</dbReference>
<dbReference type="Pfam" id="PF05050">
    <property type="entry name" value="Methyltransf_21"/>
    <property type="match status" value="1"/>
</dbReference>
<dbReference type="HOGENOM" id="CLU_995465_0_0_1"/>
<dbReference type="PaxDb" id="2903-EOD26257"/>
<evidence type="ECO:0000313" key="3">
    <source>
        <dbReference type="Proteomes" id="UP000013827"/>
    </source>
</evidence>
<dbReference type="GeneID" id="17271802"/>
<dbReference type="OMA" id="NPMHTER"/>
<evidence type="ECO:0000313" key="2">
    <source>
        <dbReference type="EnsemblProtists" id="EOD26257"/>
    </source>
</evidence>
<protein>
    <recommendedName>
        <fullName evidence="1">Methyltransferase FkbM domain-containing protein</fullName>
    </recommendedName>
</protein>
<dbReference type="AlphaFoldDB" id="A0A0D3JRX2"/>
<dbReference type="SUPFAM" id="SSF53335">
    <property type="entry name" value="S-adenosyl-L-methionine-dependent methyltransferases"/>
    <property type="match status" value="1"/>
</dbReference>
<dbReference type="KEGG" id="ehx:EMIHUDRAFT_236854"/>
<dbReference type="Gene3D" id="3.40.50.150">
    <property type="entry name" value="Vaccinia Virus protein VP39"/>
    <property type="match status" value="1"/>
</dbReference>